<dbReference type="PROSITE" id="PS51497">
    <property type="entry name" value="UMA"/>
    <property type="match status" value="1"/>
</dbReference>
<comment type="subcellular location">
    <subcellularLocation>
        <location evidence="1">Cytoplasm</location>
    </subcellularLocation>
    <subcellularLocation>
        <location evidence="2">Late endosome membrane</location>
        <topology evidence="2">Peripheral membrane protein</topology>
    </subcellularLocation>
</comment>
<evidence type="ECO:0000313" key="15">
    <source>
        <dbReference type="EMBL" id="NXX96382.1"/>
    </source>
</evidence>
<keyword evidence="7" id="KW-0967">Endosome</keyword>
<reference evidence="15 16" key="1">
    <citation type="submission" date="2020-02" db="EMBL/GenBank/DDBJ databases">
        <title>Bird 10,000 Genomes (B10K) Project - Family phase.</title>
        <authorList>
            <person name="Zhang G."/>
        </authorList>
    </citation>
    <scope>NUCLEOTIDE SEQUENCE [LARGE SCALE GENOMIC DNA]</scope>
    <source>
        <strain evidence="15">B10K-DU-017-21</strain>
    </source>
</reference>
<evidence type="ECO:0000256" key="1">
    <source>
        <dbReference type="ARBA" id="ARBA00004496"/>
    </source>
</evidence>
<keyword evidence="9" id="KW-0729">SH3-binding</keyword>
<feature type="domain" description="MABP" evidence="14">
    <location>
        <begin position="6"/>
        <end position="145"/>
    </location>
</feature>
<comment type="similarity">
    <text evidence="3">Belongs to the MVB12 family.</text>
</comment>
<evidence type="ECO:0000256" key="8">
    <source>
        <dbReference type="ARBA" id="ARBA00022927"/>
    </source>
</evidence>
<dbReference type="PANTHER" id="PTHR31612:SF2">
    <property type="entry name" value="MULTIVESICULAR BODY SUBUNIT 12A"/>
    <property type="match status" value="1"/>
</dbReference>
<evidence type="ECO:0000256" key="2">
    <source>
        <dbReference type="ARBA" id="ARBA00004633"/>
    </source>
</evidence>
<evidence type="ECO:0000256" key="6">
    <source>
        <dbReference type="ARBA" id="ARBA00022490"/>
    </source>
</evidence>
<dbReference type="InterPro" id="IPR023341">
    <property type="entry name" value="MABP"/>
</dbReference>
<evidence type="ECO:0000256" key="5">
    <source>
        <dbReference type="ARBA" id="ARBA00022448"/>
    </source>
</evidence>
<dbReference type="GO" id="GO:0042058">
    <property type="term" value="P:regulation of epidermal growth factor receptor signaling pathway"/>
    <property type="evidence" value="ECO:0007669"/>
    <property type="project" value="TreeGrafter"/>
</dbReference>
<accession>A0A852M744</accession>
<dbReference type="PANTHER" id="PTHR31612">
    <property type="entry name" value="MULTIVESICULAR BODY SUBUNIT 12A"/>
    <property type="match status" value="1"/>
</dbReference>
<dbReference type="Pfam" id="PF10240">
    <property type="entry name" value="DUF2464"/>
    <property type="match status" value="1"/>
</dbReference>
<dbReference type="GO" id="GO:0000813">
    <property type="term" value="C:ESCRT I complex"/>
    <property type="evidence" value="ECO:0007669"/>
    <property type="project" value="InterPro"/>
</dbReference>
<dbReference type="GO" id="GO:0005829">
    <property type="term" value="C:cytosol"/>
    <property type="evidence" value="ECO:0007669"/>
    <property type="project" value="TreeGrafter"/>
</dbReference>
<proteinExistence type="inferred from homology"/>
<evidence type="ECO:0000256" key="12">
    <source>
        <dbReference type="ARBA" id="ARBA00033024"/>
    </source>
</evidence>
<evidence type="ECO:0000259" key="13">
    <source>
        <dbReference type="PROSITE" id="PS51497"/>
    </source>
</evidence>
<dbReference type="Proteomes" id="UP000632886">
    <property type="component" value="Unassembled WGS sequence"/>
</dbReference>
<dbReference type="InterPro" id="IPR023340">
    <property type="entry name" value="UMA"/>
</dbReference>
<evidence type="ECO:0000256" key="9">
    <source>
        <dbReference type="ARBA" id="ARBA00023036"/>
    </source>
</evidence>
<protein>
    <recommendedName>
        <fullName evidence="4">Multivesicular body subunit 12A</fullName>
    </recommendedName>
    <alternativeName>
        <fullName evidence="12">ESCRT-I complex subunit MVB12A</fullName>
    </alternativeName>
    <alternativeName>
        <fullName evidence="11">Protein FAM125A</fullName>
    </alternativeName>
</protein>
<feature type="domain" description="UMA" evidence="13">
    <location>
        <begin position="202"/>
        <end position="251"/>
    </location>
</feature>
<evidence type="ECO:0000256" key="3">
    <source>
        <dbReference type="ARBA" id="ARBA00010432"/>
    </source>
</evidence>
<evidence type="ECO:0000256" key="7">
    <source>
        <dbReference type="ARBA" id="ARBA00022753"/>
    </source>
</evidence>
<dbReference type="GO" id="GO:0017124">
    <property type="term" value="F:SH3 domain binding"/>
    <property type="evidence" value="ECO:0007669"/>
    <property type="project" value="UniProtKB-KW"/>
</dbReference>
<keyword evidence="10" id="KW-0472">Membrane</keyword>
<name>A0A852M744_9AVES</name>
<dbReference type="EMBL" id="WBNK01001036">
    <property type="protein sequence ID" value="NXX96382.1"/>
    <property type="molecule type" value="Genomic_DNA"/>
</dbReference>
<feature type="non-terminal residue" evidence="15">
    <location>
        <position position="259"/>
    </location>
</feature>
<keyword evidence="16" id="KW-1185">Reference proteome</keyword>
<evidence type="ECO:0000256" key="10">
    <source>
        <dbReference type="ARBA" id="ARBA00023136"/>
    </source>
</evidence>
<evidence type="ECO:0000313" key="16">
    <source>
        <dbReference type="Proteomes" id="UP000632886"/>
    </source>
</evidence>
<dbReference type="GO" id="GO:0031902">
    <property type="term" value="C:late endosome membrane"/>
    <property type="evidence" value="ECO:0007669"/>
    <property type="project" value="UniProtKB-SubCell"/>
</dbReference>
<comment type="caution">
    <text evidence="15">The sequence shown here is derived from an EMBL/GenBank/DDBJ whole genome shotgun (WGS) entry which is preliminary data.</text>
</comment>
<dbReference type="GO" id="GO:0046755">
    <property type="term" value="P:viral budding"/>
    <property type="evidence" value="ECO:0007669"/>
    <property type="project" value="TreeGrafter"/>
</dbReference>
<dbReference type="InterPro" id="IPR018798">
    <property type="entry name" value="MVB12A/B"/>
</dbReference>
<dbReference type="GO" id="GO:0032801">
    <property type="term" value="P:receptor catabolic process"/>
    <property type="evidence" value="ECO:0007669"/>
    <property type="project" value="TreeGrafter"/>
</dbReference>
<dbReference type="PROSITE" id="PS51498">
    <property type="entry name" value="MABP"/>
    <property type="match status" value="1"/>
</dbReference>
<gene>
    <name evidence="15" type="primary">Mvb12a</name>
    <name evidence="15" type="ORF">CENBEN_R00814</name>
</gene>
<keyword evidence="8" id="KW-0653">Protein transport</keyword>
<dbReference type="AlphaFoldDB" id="A0A852M744"/>
<evidence type="ECO:0000256" key="4">
    <source>
        <dbReference type="ARBA" id="ARBA00017653"/>
    </source>
</evidence>
<dbReference type="GO" id="GO:0019075">
    <property type="term" value="P:virus maturation"/>
    <property type="evidence" value="ECO:0007669"/>
    <property type="project" value="TreeGrafter"/>
</dbReference>
<dbReference type="GO" id="GO:0015031">
    <property type="term" value="P:protein transport"/>
    <property type="evidence" value="ECO:0007669"/>
    <property type="project" value="UniProtKB-KW"/>
</dbReference>
<dbReference type="InterPro" id="IPR040335">
    <property type="entry name" value="MVB12A"/>
</dbReference>
<feature type="non-terminal residue" evidence="15">
    <location>
        <position position="1"/>
    </location>
</feature>
<sequence>MAAAEGAPLTGVGWANGLLAAPPGWSVIITTVEGAAANLGKGFGHKGSGYLCVTTGGGQVAPVVTDVQVLSDRSPHPAGYTRAPEFPEPRAAVSRKKRIYVRLQPREAADTAVFDLQLSTKSKALPHYMKIGEMGGFAIWCKKAPLEHRGPQPRAEPRALSAGLQQLSLQAPASPQEYVGTELYSLPYLELARNGKKVLFPMDGVPFTLHPRFESRLSPGSSALLADLTVKSLADIEREYHYAFVVERTAAARLPPSVC</sequence>
<dbReference type="Gene3D" id="2.100.10.50">
    <property type="match status" value="1"/>
</dbReference>
<evidence type="ECO:0000259" key="14">
    <source>
        <dbReference type="PROSITE" id="PS51498"/>
    </source>
</evidence>
<keyword evidence="5" id="KW-0813">Transport</keyword>
<dbReference type="GO" id="GO:0032510">
    <property type="term" value="P:endosome to lysosome transport via multivesicular body sorting pathway"/>
    <property type="evidence" value="ECO:0007669"/>
    <property type="project" value="TreeGrafter"/>
</dbReference>
<evidence type="ECO:0000256" key="11">
    <source>
        <dbReference type="ARBA" id="ARBA00033002"/>
    </source>
</evidence>
<organism evidence="15 16">
    <name type="scientific">Centropus bengalensis</name>
    <name type="common">lesser coucal</name>
    <dbReference type="NCBI Taxonomy" id="1463675"/>
    <lineage>
        <taxon>Eukaryota</taxon>
        <taxon>Metazoa</taxon>
        <taxon>Chordata</taxon>
        <taxon>Craniata</taxon>
        <taxon>Vertebrata</taxon>
        <taxon>Euteleostomi</taxon>
        <taxon>Archelosauria</taxon>
        <taxon>Archosauria</taxon>
        <taxon>Dinosauria</taxon>
        <taxon>Saurischia</taxon>
        <taxon>Theropoda</taxon>
        <taxon>Coelurosauria</taxon>
        <taxon>Aves</taxon>
        <taxon>Neognathae</taxon>
        <taxon>Neoaves</taxon>
        <taxon>Otidimorphae</taxon>
        <taxon>Cuculiformes</taxon>
        <taxon>Centropidae</taxon>
        <taxon>Centropus</taxon>
    </lineage>
</organism>
<keyword evidence="6" id="KW-0963">Cytoplasm</keyword>